<dbReference type="AlphaFoldDB" id="A0A072TUV7"/>
<dbReference type="EMBL" id="CM001224">
    <property type="protein sequence ID" value="KEH21304.1"/>
    <property type="molecule type" value="Genomic_DNA"/>
</dbReference>
<gene>
    <name evidence="1" type="ordered locus">MTR_8g100125</name>
</gene>
<proteinExistence type="predicted"/>
<name>A0A072TUV7_MEDTR</name>
<evidence type="ECO:0000313" key="1">
    <source>
        <dbReference type="EMBL" id="KEH21304.1"/>
    </source>
</evidence>
<organism evidence="1 3">
    <name type="scientific">Medicago truncatula</name>
    <name type="common">Barrel medic</name>
    <name type="synonym">Medicago tribuloides</name>
    <dbReference type="NCBI Taxonomy" id="3880"/>
    <lineage>
        <taxon>Eukaryota</taxon>
        <taxon>Viridiplantae</taxon>
        <taxon>Streptophyta</taxon>
        <taxon>Embryophyta</taxon>
        <taxon>Tracheophyta</taxon>
        <taxon>Spermatophyta</taxon>
        <taxon>Magnoliopsida</taxon>
        <taxon>eudicotyledons</taxon>
        <taxon>Gunneridae</taxon>
        <taxon>Pentapetalae</taxon>
        <taxon>rosids</taxon>
        <taxon>fabids</taxon>
        <taxon>Fabales</taxon>
        <taxon>Fabaceae</taxon>
        <taxon>Papilionoideae</taxon>
        <taxon>50 kb inversion clade</taxon>
        <taxon>NPAAA clade</taxon>
        <taxon>Hologalegina</taxon>
        <taxon>IRL clade</taxon>
        <taxon>Trifolieae</taxon>
        <taxon>Medicago</taxon>
    </lineage>
</organism>
<reference evidence="1 3" key="2">
    <citation type="journal article" date="2014" name="BMC Genomics">
        <title>An improved genome release (version Mt4.0) for the model legume Medicago truncatula.</title>
        <authorList>
            <person name="Tang H."/>
            <person name="Krishnakumar V."/>
            <person name="Bidwell S."/>
            <person name="Rosen B."/>
            <person name="Chan A."/>
            <person name="Zhou S."/>
            <person name="Gentzbittel L."/>
            <person name="Childs K.L."/>
            <person name="Yandell M."/>
            <person name="Gundlach H."/>
            <person name="Mayer K.F."/>
            <person name="Schwartz D.C."/>
            <person name="Town C.D."/>
        </authorList>
    </citation>
    <scope>GENOME REANNOTATION</scope>
    <source>
        <strain evidence="1">A17</strain>
        <strain evidence="2 3">cv. Jemalong A17</strain>
    </source>
</reference>
<evidence type="ECO:0000313" key="2">
    <source>
        <dbReference type="EnsemblPlants" id="KEH21304"/>
    </source>
</evidence>
<dbReference type="HOGENOM" id="CLU_2658292_0_0_1"/>
<dbReference type="Proteomes" id="UP000002051">
    <property type="component" value="Chromosome 8"/>
</dbReference>
<protein>
    <submittedName>
        <fullName evidence="1 2">Uncharacterized protein</fullName>
    </submittedName>
</protein>
<reference evidence="1 3" key="1">
    <citation type="journal article" date="2011" name="Nature">
        <title>The Medicago genome provides insight into the evolution of rhizobial symbioses.</title>
        <authorList>
            <person name="Young N.D."/>
            <person name="Debelle F."/>
            <person name="Oldroyd G.E."/>
            <person name="Geurts R."/>
            <person name="Cannon S.B."/>
            <person name="Udvardi M.K."/>
            <person name="Benedito V.A."/>
            <person name="Mayer K.F."/>
            <person name="Gouzy J."/>
            <person name="Schoof H."/>
            <person name="Van de Peer Y."/>
            <person name="Proost S."/>
            <person name="Cook D.R."/>
            <person name="Meyers B.C."/>
            <person name="Spannagl M."/>
            <person name="Cheung F."/>
            <person name="De Mita S."/>
            <person name="Krishnakumar V."/>
            <person name="Gundlach H."/>
            <person name="Zhou S."/>
            <person name="Mudge J."/>
            <person name="Bharti A.K."/>
            <person name="Murray J.D."/>
            <person name="Naoumkina M.A."/>
            <person name="Rosen B."/>
            <person name="Silverstein K.A."/>
            <person name="Tang H."/>
            <person name="Rombauts S."/>
            <person name="Zhao P.X."/>
            <person name="Zhou P."/>
            <person name="Barbe V."/>
            <person name="Bardou P."/>
            <person name="Bechner M."/>
            <person name="Bellec A."/>
            <person name="Berger A."/>
            <person name="Berges H."/>
            <person name="Bidwell S."/>
            <person name="Bisseling T."/>
            <person name="Choisne N."/>
            <person name="Couloux A."/>
            <person name="Denny R."/>
            <person name="Deshpande S."/>
            <person name="Dai X."/>
            <person name="Doyle J.J."/>
            <person name="Dudez A.M."/>
            <person name="Farmer A.D."/>
            <person name="Fouteau S."/>
            <person name="Franken C."/>
            <person name="Gibelin C."/>
            <person name="Gish J."/>
            <person name="Goldstein S."/>
            <person name="Gonzalez A.J."/>
            <person name="Green P.J."/>
            <person name="Hallab A."/>
            <person name="Hartog M."/>
            <person name="Hua A."/>
            <person name="Humphray S.J."/>
            <person name="Jeong D.H."/>
            <person name="Jing Y."/>
            <person name="Jocker A."/>
            <person name="Kenton S.M."/>
            <person name="Kim D.J."/>
            <person name="Klee K."/>
            <person name="Lai H."/>
            <person name="Lang C."/>
            <person name="Lin S."/>
            <person name="Macmil S.L."/>
            <person name="Magdelenat G."/>
            <person name="Matthews L."/>
            <person name="McCorrison J."/>
            <person name="Monaghan E.L."/>
            <person name="Mun J.H."/>
            <person name="Najar F.Z."/>
            <person name="Nicholson C."/>
            <person name="Noirot C."/>
            <person name="O'Bleness M."/>
            <person name="Paule C.R."/>
            <person name="Poulain J."/>
            <person name="Prion F."/>
            <person name="Qin B."/>
            <person name="Qu C."/>
            <person name="Retzel E.F."/>
            <person name="Riddle C."/>
            <person name="Sallet E."/>
            <person name="Samain S."/>
            <person name="Samson N."/>
            <person name="Sanders I."/>
            <person name="Saurat O."/>
            <person name="Scarpelli C."/>
            <person name="Schiex T."/>
            <person name="Segurens B."/>
            <person name="Severin A.J."/>
            <person name="Sherrier D.J."/>
            <person name="Shi R."/>
            <person name="Sims S."/>
            <person name="Singer S.R."/>
            <person name="Sinharoy S."/>
            <person name="Sterck L."/>
            <person name="Viollet A."/>
            <person name="Wang B.B."/>
            <person name="Wang K."/>
            <person name="Wang M."/>
            <person name="Wang X."/>
            <person name="Warfsmann J."/>
            <person name="Weissenbach J."/>
            <person name="White D.D."/>
            <person name="White J.D."/>
            <person name="Wiley G.B."/>
            <person name="Wincker P."/>
            <person name="Xing Y."/>
            <person name="Yang L."/>
            <person name="Yao Z."/>
            <person name="Ying F."/>
            <person name="Zhai J."/>
            <person name="Zhou L."/>
            <person name="Zuber A."/>
            <person name="Denarie J."/>
            <person name="Dixon R.A."/>
            <person name="May G.D."/>
            <person name="Schwartz D.C."/>
            <person name="Rogers J."/>
            <person name="Quetier F."/>
            <person name="Town C.D."/>
            <person name="Roe B.A."/>
        </authorList>
    </citation>
    <scope>NUCLEOTIDE SEQUENCE [LARGE SCALE GENOMIC DNA]</scope>
    <source>
        <strain evidence="1">A17</strain>
        <strain evidence="2 3">cv. Jemalong A17</strain>
    </source>
</reference>
<keyword evidence="3" id="KW-1185">Reference proteome</keyword>
<dbReference type="EnsemblPlants" id="KEH21304">
    <property type="protein sequence ID" value="KEH21304"/>
    <property type="gene ID" value="MTR_8g100125"/>
</dbReference>
<evidence type="ECO:0000313" key="3">
    <source>
        <dbReference type="Proteomes" id="UP000002051"/>
    </source>
</evidence>
<sequence length="76" mass="8278">MVGGAAGGFVTRAFDSMLKECSGKKNSKFVVESSKNELLENTIHVVLAPFPQQNGFGVQLTENHFFPPRPIVSVQN</sequence>
<accession>A0A072TUV7</accession>
<reference evidence="2" key="3">
    <citation type="submission" date="2015-04" db="UniProtKB">
        <authorList>
            <consortium name="EnsemblPlants"/>
        </authorList>
    </citation>
    <scope>IDENTIFICATION</scope>
    <source>
        <strain evidence="2">cv. Jemalong A17</strain>
    </source>
</reference>